<evidence type="ECO:0000259" key="10">
    <source>
        <dbReference type="PROSITE" id="PS50102"/>
    </source>
</evidence>
<keyword evidence="12" id="KW-1185">Reference proteome</keyword>
<comment type="subcellular location">
    <subcellularLocation>
        <location evidence="1">Nucleus speckle</location>
    </subcellularLocation>
    <subcellularLocation>
        <location evidence="2">Nucleus</location>
        <location evidence="2">Nucleoplasm</location>
    </subcellularLocation>
</comment>
<keyword evidence="8" id="KW-0227">DNA damage</keyword>
<dbReference type="CDD" id="cd12236">
    <property type="entry name" value="RRM_snRNP70"/>
    <property type="match status" value="1"/>
</dbReference>
<keyword evidence="8" id="KW-0234">DNA repair</keyword>
<dbReference type="Pfam" id="PF05970">
    <property type="entry name" value="PIF1"/>
    <property type="match status" value="1"/>
</dbReference>
<dbReference type="EC" id="5.6.2.3" evidence="8"/>
<dbReference type="GO" id="GO:0006397">
    <property type="term" value="P:mRNA processing"/>
    <property type="evidence" value="ECO:0007669"/>
    <property type="project" value="UniProtKB-KW"/>
</dbReference>
<dbReference type="GO" id="GO:0000723">
    <property type="term" value="P:telomere maintenance"/>
    <property type="evidence" value="ECO:0007669"/>
    <property type="project" value="InterPro"/>
</dbReference>
<keyword evidence="8" id="KW-0233">DNA recombination</keyword>
<dbReference type="FunFam" id="3.30.70.330:FF:000153">
    <property type="entry name" value="U1 small nuclear ribonucleoprotein 70 kDa"/>
    <property type="match status" value="1"/>
</dbReference>
<comment type="catalytic activity">
    <reaction evidence="8">
        <text>ATP + H2O = ADP + phosphate + H(+)</text>
        <dbReference type="Rhea" id="RHEA:13065"/>
        <dbReference type="ChEBI" id="CHEBI:15377"/>
        <dbReference type="ChEBI" id="CHEBI:15378"/>
        <dbReference type="ChEBI" id="CHEBI:30616"/>
        <dbReference type="ChEBI" id="CHEBI:43474"/>
        <dbReference type="ChEBI" id="CHEBI:456216"/>
        <dbReference type="EC" id="5.6.2.3"/>
    </reaction>
</comment>
<dbReference type="Proteomes" id="UP000691718">
    <property type="component" value="Unassembled WGS sequence"/>
</dbReference>
<evidence type="ECO:0000313" key="12">
    <source>
        <dbReference type="Proteomes" id="UP000691718"/>
    </source>
</evidence>
<dbReference type="GO" id="GO:0006281">
    <property type="term" value="P:DNA repair"/>
    <property type="evidence" value="ECO:0007669"/>
    <property type="project" value="UniProtKB-KW"/>
</dbReference>
<dbReference type="PANTHER" id="PTHR47642:SF5">
    <property type="entry name" value="ATP-DEPENDENT DNA HELICASE"/>
    <property type="match status" value="1"/>
</dbReference>
<keyword evidence="4 7" id="KW-0694">RNA-binding</keyword>
<dbReference type="GO" id="GO:0043139">
    <property type="term" value="F:5'-3' DNA helicase activity"/>
    <property type="evidence" value="ECO:0007669"/>
    <property type="project" value="UniProtKB-EC"/>
</dbReference>
<dbReference type="PANTHER" id="PTHR47642">
    <property type="entry name" value="ATP-DEPENDENT DNA HELICASE"/>
    <property type="match status" value="1"/>
</dbReference>
<feature type="region of interest" description="Disordered" evidence="9">
    <location>
        <begin position="973"/>
        <end position="1148"/>
    </location>
</feature>
<evidence type="ECO:0000256" key="1">
    <source>
        <dbReference type="ARBA" id="ARBA00004324"/>
    </source>
</evidence>
<dbReference type="InterPro" id="IPR000504">
    <property type="entry name" value="RRM_dom"/>
</dbReference>
<comment type="similarity">
    <text evidence="8">Belongs to the helicase family.</text>
</comment>
<keyword evidence="8" id="KW-0067">ATP-binding</keyword>
<dbReference type="InterPro" id="IPR022023">
    <property type="entry name" value="U1snRNP70_N"/>
</dbReference>
<evidence type="ECO:0000256" key="8">
    <source>
        <dbReference type="RuleBase" id="RU363044"/>
    </source>
</evidence>
<dbReference type="InterPro" id="IPR034143">
    <property type="entry name" value="snRNP70_RRM"/>
</dbReference>
<evidence type="ECO:0000256" key="2">
    <source>
        <dbReference type="ARBA" id="ARBA00004642"/>
    </source>
</evidence>
<sequence>MTQFLPPNLLALFAARDPIPYLPPAAKLPHEKKQKGYDGVGAFLNLFEQNGLSFVKKRSNVMPKQQYCELLRTTNAEQREVVLEAIHRLHGCGDELLQALQIFFTGPAGCGKTYTLKALMETYNRYTQNHNSLNNAYVACASTGKAAVPLGGTTVHSAFRLTTSRVTRLLSAENSQAYRNMFVGVRAVFIDEISMLSAAILGKINYRLQQITGIYDQVFGGLHIILCGDFRQLPPVRATPCYTVPINQLGGPILWQSIDYFPLVRVVRQTDELFSRILTKIGDGLKLSVNNIKLIESRHKSESWCKENVPDAVRLFYSNFEVDSYNRKAINNAHNCIATDIMLGYSSNSERGQQQGKLHKMSVAETDGLPYMLPLAVGYPYMITSNINVGDGLVNGAIGVLRHIERQPADPAEAGPSTSTTSPPTKDEIITLWFEFPDKSTGASAKLKSRPHVLSKPNTLSVDWVPVYKKVVNITLTKTVKCKRKQFPCVPACAITIHKSQGGTFDVIVYKYSSKQPQQLVYVAMSRVTSINGLYIITEKDSPLIFKHGREGNDSQTTRDIRTEYIRLQGHTLQTTTKKAVKFCDDATSAGQTIVTNINCQSLSAHATDIETDTVIPRSDYLVLTETWMRDTCEPHPIKNYECISRKNNRTNSDTNAAGGVAIYRRLSSISTGKVIDVAVTDTARVIKTCGDLCLAEVTCFTADTTFKFVLGAVYIHPGLSVQDIGMLLHQALLPYVHNSQYVPPFLQVDPNMPILLCGDFNQNVKSDDKFLKFIKDTFNLDCVSDMSKSTTLKGTTIDLTFSRHITAETLPFISYFSYHRPVLNKINIYYEQHPSETPPPTRVETREERLERRRRERAEQTAYRLEQEIALWDPASNPVSTTDPFKTLFVARINYDTSESKLRREFEGYGPIKKICMVYNKENDKPRGYAFIEYEHERDMHSAYKHADGKKIDGKRVLVDVERARTVKGWLPRRLGGGLGGTRRGGADVNIKHSGREDNERERERYRLEQRDRDDRTHRERDRAVRRRSRSRSRRRSASRARRRERPREEEPDKRRRRSRSRSERRRERRDRDKDKHKERSRRDRDRDRDRDRRDHKLKQEEIKIKEEPMDDYPEFNLPPLDVQIKQEPEDENKYNPEDANGAHYDY</sequence>
<keyword evidence="8" id="KW-0347">Helicase</keyword>
<evidence type="ECO:0000256" key="4">
    <source>
        <dbReference type="ARBA" id="ARBA00022884"/>
    </source>
</evidence>
<feature type="compositionally biased region" description="Basic and acidic residues" evidence="9">
    <location>
        <begin position="991"/>
        <end position="1024"/>
    </location>
</feature>
<dbReference type="GO" id="GO:0016787">
    <property type="term" value="F:hydrolase activity"/>
    <property type="evidence" value="ECO:0007669"/>
    <property type="project" value="UniProtKB-KW"/>
</dbReference>
<name>A0A8S3WE22_PARAO</name>
<dbReference type="EMBL" id="CAJQZP010000287">
    <property type="protein sequence ID" value="CAG4953307.1"/>
    <property type="molecule type" value="Genomic_DNA"/>
</dbReference>
<dbReference type="GO" id="GO:0016607">
    <property type="term" value="C:nuclear speck"/>
    <property type="evidence" value="ECO:0007669"/>
    <property type="project" value="UniProtKB-SubCell"/>
</dbReference>
<evidence type="ECO:0000256" key="3">
    <source>
        <dbReference type="ARBA" id="ARBA00022664"/>
    </source>
</evidence>
<keyword evidence="8" id="KW-0378">Hydrolase</keyword>
<comment type="cofactor">
    <cofactor evidence="8">
        <name>Mg(2+)</name>
        <dbReference type="ChEBI" id="CHEBI:18420"/>
    </cofactor>
</comment>
<feature type="compositionally biased region" description="Gly residues" evidence="9">
    <location>
        <begin position="976"/>
        <end position="985"/>
    </location>
</feature>
<proteinExistence type="inferred from homology"/>
<evidence type="ECO:0000256" key="6">
    <source>
        <dbReference type="ARBA" id="ARBA00023274"/>
    </source>
</evidence>
<feature type="compositionally biased region" description="Basic and acidic residues" evidence="9">
    <location>
        <begin position="1062"/>
        <end position="1109"/>
    </location>
</feature>
<dbReference type="AlphaFoldDB" id="A0A8S3WE22"/>
<dbReference type="SMART" id="SM00360">
    <property type="entry name" value="RRM"/>
    <property type="match status" value="1"/>
</dbReference>
<feature type="compositionally biased region" description="Basic residues" evidence="9">
    <location>
        <begin position="1025"/>
        <end position="1046"/>
    </location>
</feature>
<keyword evidence="3" id="KW-0507">mRNA processing</keyword>
<dbReference type="GO" id="GO:0006310">
    <property type="term" value="P:DNA recombination"/>
    <property type="evidence" value="ECO:0007669"/>
    <property type="project" value="UniProtKB-KW"/>
</dbReference>
<dbReference type="CDD" id="cd18809">
    <property type="entry name" value="SF1_C_RecD"/>
    <property type="match status" value="1"/>
</dbReference>
<feature type="compositionally biased region" description="Basic and acidic residues" evidence="9">
    <location>
        <begin position="1126"/>
        <end position="1138"/>
    </location>
</feature>
<dbReference type="GO" id="GO:1990904">
    <property type="term" value="C:ribonucleoprotein complex"/>
    <property type="evidence" value="ECO:0007669"/>
    <property type="project" value="UniProtKB-KW"/>
</dbReference>
<gene>
    <name evidence="11" type="ORF">PAPOLLO_LOCUS4841</name>
</gene>
<keyword evidence="6" id="KW-0687">Ribonucleoprotein</keyword>
<evidence type="ECO:0000313" key="11">
    <source>
        <dbReference type="EMBL" id="CAG4953307.1"/>
    </source>
</evidence>
<dbReference type="OrthoDB" id="6141723at2759"/>
<dbReference type="Pfam" id="PF12220">
    <property type="entry name" value="U1snRNP70_N"/>
    <property type="match status" value="2"/>
</dbReference>
<organism evidence="11 12">
    <name type="scientific">Parnassius apollo</name>
    <name type="common">Apollo butterfly</name>
    <name type="synonym">Papilio apollo</name>
    <dbReference type="NCBI Taxonomy" id="110799"/>
    <lineage>
        <taxon>Eukaryota</taxon>
        <taxon>Metazoa</taxon>
        <taxon>Ecdysozoa</taxon>
        <taxon>Arthropoda</taxon>
        <taxon>Hexapoda</taxon>
        <taxon>Insecta</taxon>
        <taxon>Pterygota</taxon>
        <taxon>Neoptera</taxon>
        <taxon>Endopterygota</taxon>
        <taxon>Lepidoptera</taxon>
        <taxon>Glossata</taxon>
        <taxon>Ditrysia</taxon>
        <taxon>Papilionoidea</taxon>
        <taxon>Papilionidae</taxon>
        <taxon>Parnassiinae</taxon>
        <taxon>Parnassini</taxon>
        <taxon>Parnassius</taxon>
        <taxon>Parnassius</taxon>
    </lineage>
</organism>
<dbReference type="PROSITE" id="PS50102">
    <property type="entry name" value="RRM"/>
    <property type="match status" value="1"/>
</dbReference>
<dbReference type="Pfam" id="PF00076">
    <property type="entry name" value="RRM_1"/>
    <property type="match status" value="1"/>
</dbReference>
<evidence type="ECO:0000256" key="7">
    <source>
        <dbReference type="PROSITE-ProRule" id="PRU00176"/>
    </source>
</evidence>
<dbReference type="InterPro" id="IPR051055">
    <property type="entry name" value="PIF1_helicase"/>
</dbReference>
<feature type="domain" description="RRM" evidence="10">
    <location>
        <begin position="887"/>
        <end position="965"/>
    </location>
</feature>
<dbReference type="GO" id="GO:0030619">
    <property type="term" value="F:U1 snRNA binding"/>
    <property type="evidence" value="ECO:0007669"/>
    <property type="project" value="InterPro"/>
</dbReference>
<evidence type="ECO:0000256" key="9">
    <source>
        <dbReference type="SAM" id="MobiDB-lite"/>
    </source>
</evidence>
<reference evidence="11" key="1">
    <citation type="submission" date="2021-04" db="EMBL/GenBank/DDBJ databases">
        <authorList>
            <person name="Tunstrom K."/>
        </authorList>
    </citation>
    <scope>NUCLEOTIDE SEQUENCE</scope>
</reference>
<comment type="caution">
    <text evidence="11">The sequence shown here is derived from an EMBL/GenBank/DDBJ whole genome shotgun (WGS) entry which is preliminary data.</text>
</comment>
<protein>
    <recommendedName>
        <fullName evidence="8">ATP-dependent DNA helicase</fullName>
        <ecNumber evidence="8">5.6.2.3</ecNumber>
    </recommendedName>
</protein>
<accession>A0A8S3WE22</accession>
<keyword evidence="5" id="KW-0539">Nucleus</keyword>
<dbReference type="GO" id="GO:0005524">
    <property type="term" value="F:ATP binding"/>
    <property type="evidence" value="ECO:0007669"/>
    <property type="project" value="UniProtKB-KW"/>
</dbReference>
<keyword evidence="8" id="KW-0547">Nucleotide-binding</keyword>
<dbReference type="InterPro" id="IPR010285">
    <property type="entry name" value="DNA_helicase_pif1-like_DEAD"/>
</dbReference>
<evidence type="ECO:0000256" key="5">
    <source>
        <dbReference type="ARBA" id="ARBA00023242"/>
    </source>
</evidence>